<protein>
    <submittedName>
        <fullName evidence="5">Sugar ABC transporter substrate-binding protein</fullName>
    </submittedName>
</protein>
<proteinExistence type="inferred from homology"/>
<reference evidence="5" key="1">
    <citation type="submission" date="2021-10" db="EMBL/GenBank/DDBJ databases">
        <title>Novel species in genus Arthrobacter.</title>
        <authorList>
            <person name="Liu Y."/>
        </authorList>
    </citation>
    <scope>NUCLEOTIDE SEQUENCE</scope>
    <source>
        <strain evidence="5">Zg-Y453</strain>
    </source>
</reference>
<dbReference type="Proteomes" id="UP001139158">
    <property type="component" value="Unassembled WGS sequence"/>
</dbReference>
<dbReference type="InterPro" id="IPR028082">
    <property type="entry name" value="Peripla_BP_I"/>
</dbReference>
<dbReference type="GO" id="GO:0030288">
    <property type="term" value="C:outer membrane-bounded periplasmic space"/>
    <property type="evidence" value="ECO:0007669"/>
    <property type="project" value="TreeGrafter"/>
</dbReference>
<dbReference type="InterPro" id="IPR050555">
    <property type="entry name" value="Bact_Solute-Bind_Prot2"/>
</dbReference>
<evidence type="ECO:0000313" key="5">
    <source>
        <dbReference type="EMBL" id="MCC3297963.1"/>
    </source>
</evidence>
<accession>A0A9X1MDB7</accession>
<organism evidence="5 6">
    <name type="scientific">Arthrobacter caoxuetaonis</name>
    <dbReference type="NCBI Taxonomy" id="2886935"/>
    <lineage>
        <taxon>Bacteria</taxon>
        <taxon>Bacillati</taxon>
        <taxon>Actinomycetota</taxon>
        <taxon>Actinomycetes</taxon>
        <taxon>Micrococcales</taxon>
        <taxon>Micrococcaceae</taxon>
        <taxon>Arthrobacter</taxon>
    </lineage>
</organism>
<name>A0A9X1MDB7_9MICC</name>
<evidence type="ECO:0000259" key="4">
    <source>
        <dbReference type="Pfam" id="PF13407"/>
    </source>
</evidence>
<dbReference type="EMBL" id="JAJFZV010000009">
    <property type="protein sequence ID" value="MCC3297963.1"/>
    <property type="molecule type" value="Genomic_DNA"/>
</dbReference>
<dbReference type="SUPFAM" id="SSF53822">
    <property type="entry name" value="Periplasmic binding protein-like I"/>
    <property type="match status" value="1"/>
</dbReference>
<comment type="similarity">
    <text evidence="2">Belongs to the bacterial solute-binding protein 2 family.</text>
</comment>
<dbReference type="PANTHER" id="PTHR30036:SF7">
    <property type="entry name" value="ABC TRANSPORTER PERIPLASMIC-BINDING PROTEIN YPHF"/>
    <property type="match status" value="1"/>
</dbReference>
<dbReference type="InterPro" id="IPR025997">
    <property type="entry name" value="SBP_2_dom"/>
</dbReference>
<dbReference type="PROSITE" id="PS51257">
    <property type="entry name" value="PROKAR_LIPOPROTEIN"/>
    <property type="match status" value="1"/>
</dbReference>
<dbReference type="PANTHER" id="PTHR30036">
    <property type="entry name" value="D-XYLOSE-BINDING PERIPLASMIC PROTEIN"/>
    <property type="match status" value="1"/>
</dbReference>
<dbReference type="CDD" id="cd01536">
    <property type="entry name" value="PBP1_ABC_sugar_binding-like"/>
    <property type="match status" value="1"/>
</dbReference>
<evidence type="ECO:0000313" key="6">
    <source>
        <dbReference type="Proteomes" id="UP001139158"/>
    </source>
</evidence>
<feature type="domain" description="Periplasmic binding protein" evidence="4">
    <location>
        <begin position="76"/>
        <end position="327"/>
    </location>
</feature>
<keyword evidence="6" id="KW-1185">Reference proteome</keyword>
<comment type="subcellular location">
    <subcellularLocation>
        <location evidence="1">Cell envelope</location>
    </subcellularLocation>
</comment>
<dbReference type="AlphaFoldDB" id="A0A9X1MDB7"/>
<evidence type="ECO:0000256" key="3">
    <source>
        <dbReference type="SAM" id="SignalP"/>
    </source>
</evidence>
<dbReference type="Pfam" id="PF13407">
    <property type="entry name" value="Peripla_BP_4"/>
    <property type="match status" value="1"/>
</dbReference>
<keyword evidence="3" id="KW-0732">Signal</keyword>
<dbReference type="RefSeq" id="WP_227895839.1">
    <property type="nucleotide sequence ID" value="NZ_CP099466.1"/>
</dbReference>
<feature type="signal peptide" evidence="3">
    <location>
        <begin position="1"/>
        <end position="18"/>
    </location>
</feature>
<comment type="caution">
    <text evidence="5">The sequence shown here is derived from an EMBL/GenBank/DDBJ whole genome shotgun (WGS) entry which is preliminary data.</text>
</comment>
<evidence type="ECO:0000256" key="2">
    <source>
        <dbReference type="ARBA" id="ARBA00007639"/>
    </source>
</evidence>
<feature type="chain" id="PRO_5040974800" evidence="3">
    <location>
        <begin position="19"/>
        <end position="373"/>
    </location>
</feature>
<sequence length="373" mass="39186">MKTSSRHLLGLLAVPALALSLAACGGSGDAASTSEATAGSAAVDTAALETMLADFQKPLEEEVPTESAPIAKGKSIVVIPCTYSSEACARGADAAMEAAGSLGWETRMIDPAGNPEKARQAVEQAIQLDADGIIFTAAVGDQIEGALQQARDAGIFLVNSMSPADDRFDVEVVPDEDVSGKMMAAAIANDSNGEAKILVTTDPAFPSITARTEAFTKWLPELCPGCEIVETLETQMSQLQSGLPPQIQATLTANPNINYIWTHTGAAVVSSQATVARSANGDTIKMVSYDGNSANLALIKDGKSQFADVIKPMEHTGYLSVHEMNKLFANGASGHQIIEMPKRLVVADTLPELPWTGDSDWKSSFTKMWENAG</sequence>
<evidence type="ECO:0000256" key="1">
    <source>
        <dbReference type="ARBA" id="ARBA00004196"/>
    </source>
</evidence>
<dbReference type="Gene3D" id="3.40.50.2300">
    <property type="match status" value="2"/>
</dbReference>
<gene>
    <name evidence="5" type="ORF">LJ757_09120</name>
</gene>
<dbReference type="GO" id="GO:0030246">
    <property type="term" value="F:carbohydrate binding"/>
    <property type="evidence" value="ECO:0007669"/>
    <property type="project" value="TreeGrafter"/>
</dbReference>